<evidence type="ECO:0000256" key="3">
    <source>
        <dbReference type="ARBA" id="ARBA00022692"/>
    </source>
</evidence>
<evidence type="ECO:0000256" key="6">
    <source>
        <dbReference type="SAM" id="Phobius"/>
    </source>
</evidence>
<dbReference type="NCBIfam" id="TIGR02532">
    <property type="entry name" value="IV_pilin_GFxxxE"/>
    <property type="match status" value="1"/>
</dbReference>
<keyword evidence="5 6" id="KW-0472">Membrane</keyword>
<dbReference type="InterPro" id="IPR045584">
    <property type="entry name" value="Pilin-like"/>
</dbReference>
<protein>
    <submittedName>
        <fullName evidence="7">Type II secretion system protein G</fullName>
    </submittedName>
</protein>
<evidence type="ECO:0000313" key="7">
    <source>
        <dbReference type="EMBL" id="TWT89917.1"/>
    </source>
</evidence>
<dbReference type="OrthoDB" id="286317at2"/>
<name>A0A5C5ZSF9_9BACT</name>
<comment type="subcellular location">
    <subcellularLocation>
        <location evidence="1">Membrane</location>
        <topology evidence="1">Single-pass membrane protein</topology>
    </subcellularLocation>
</comment>
<organism evidence="7 8">
    <name type="scientific">Pseudobythopirellula maris</name>
    <dbReference type="NCBI Taxonomy" id="2527991"/>
    <lineage>
        <taxon>Bacteria</taxon>
        <taxon>Pseudomonadati</taxon>
        <taxon>Planctomycetota</taxon>
        <taxon>Planctomycetia</taxon>
        <taxon>Pirellulales</taxon>
        <taxon>Lacipirellulaceae</taxon>
        <taxon>Pseudobythopirellula</taxon>
    </lineage>
</organism>
<dbReference type="PANTHER" id="PTHR30093:SF44">
    <property type="entry name" value="TYPE II SECRETION SYSTEM CORE PROTEIN G"/>
    <property type="match status" value="1"/>
</dbReference>
<dbReference type="Pfam" id="PF07963">
    <property type="entry name" value="N_methyl"/>
    <property type="match status" value="1"/>
</dbReference>
<dbReference type="InterPro" id="IPR012902">
    <property type="entry name" value="N_methyl_site"/>
</dbReference>
<evidence type="ECO:0000256" key="5">
    <source>
        <dbReference type="ARBA" id="ARBA00023136"/>
    </source>
</evidence>
<dbReference type="EMBL" id="SJPQ01000001">
    <property type="protein sequence ID" value="TWT89917.1"/>
    <property type="molecule type" value="Genomic_DNA"/>
</dbReference>
<evidence type="ECO:0000256" key="2">
    <source>
        <dbReference type="ARBA" id="ARBA00022481"/>
    </source>
</evidence>
<dbReference type="RefSeq" id="WP_146396018.1">
    <property type="nucleotide sequence ID" value="NZ_SJPQ01000001.1"/>
</dbReference>
<sequence length="108" mass="11651">MATRKNKGRGGFSLMELLAVVTILGVIAAIVVPRVTVSTTTAKEKVDAHNRATLNSAIERYYIATNDWPSANLTELNTTDYFPDGLPENPLNASAPYAMDATSKRIAP</sequence>
<keyword evidence="4 6" id="KW-1133">Transmembrane helix</keyword>
<evidence type="ECO:0000256" key="4">
    <source>
        <dbReference type="ARBA" id="ARBA00022989"/>
    </source>
</evidence>
<evidence type="ECO:0000313" key="8">
    <source>
        <dbReference type="Proteomes" id="UP000315440"/>
    </source>
</evidence>
<accession>A0A5C5ZSF9</accession>
<feature type="transmembrane region" description="Helical" evidence="6">
    <location>
        <begin position="12"/>
        <end position="32"/>
    </location>
</feature>
<dbReference type="Proteomes" id="UP000315440">
    <property type="component" value="Unassembled WGS sequence"/>
</dbReference>
<dbReference type="SUPFAM" id="SSF54523">
    <property type="entry name" value="Pili subunits"/>
    <property type="match status" value="1"/>
</dbReference>
<evidence type="ECO:0000256" key="1">
    <source>
        <dbReference type="ARBA" id="ARBA00004167"/>
    </source>
</evidence>
<dbReference type="GO" id="GO:0016020">
    <property type="term" value="C:membrane"/>
    <property type="evidence" value="ECO:0007669"/>
    <property type="project" value="UniProtKB-SubCell"/>
</dbReference>
<reference evidence="7 8" key="1">
    <citation type="submission" date="2019-02" db="EMBL/GenBank/DDBJ databases">
        <title>Deep-cultivation of Planctomycetes and their phenomic and genomic characterization uncovers novel biology.</title>
        <authorList>
            <person name="Wiegand S."/>
            <person name="Jogler M."/>
            <person name="Boedeker C."/>
            <person name="Pinto D."/>
            <person name="Vollmers J."/>
            <person name="Rivas-Marin E."/>
            <person name="Kohn T."/>
            <person name="Peeters S.H."/>
            <person name="Heuer A."/>
            <person name="Rast P."/>
            <person name="Oberbeckmann S."/>
            <person name="Bunk B."/>
            <person name="Jeske O."/>
            <person name="Meyerdierks A."/>
            <person name="Storesund J.E."/>
            <person name="Kallscheuer N."/>
            <person name="Luecker S."/>
            <person name="Lage O.M."/>
            <person name="Pohl T."/>
            <person name="Merkel B.J."/>
            <person name="Hornburger P."/>
            <person name="Mueller R.-W."/>
            <person name="Bruemmer F."/>
            <person name="Labrenz M."/>
            <person name="Spormann A.M."/>
            <person name="Op Den Camp H."/>
            <person name="Overmann J."/>
            <person name="Amann R."/>
            <person name="Jetten M.S.M."/>
            <person name="Mascher T."/>
            <person name="Medema M.H."/>
            <person name="Devos D.P."/>
            <person name="Kaster A.-K."/>
            <person name="Ovreas L."/>
            <person name="Rohde M."/>
            <person name="Galperin M.Y."/>
            <person name="Jogler C."/>
        </authorList>
    </citation>
    <scope>NUCLEOTIDE SEQUENCE [LARGE SCALE GENOMIC DNA]</scope>
    <source>
        <strain evidence="7 8">Mal64</strain>
    </source>
</reference>
<keyword evidence="2" id="KW-0488">Methylation</keyword>
<dbReference type="Gene3D" id="3.30.700.10">
    <property type="entry name" value="Glycoprotein, Type 4 Pilin"/>
    <property type="match status" value="1"/>
</dbReference>
<dbReference type="PANTHER" id="PTHR30093">
    <property type="entry name" value="GENERAL SECRETION PATHWAY PROTEIN G"/>
    <property type="match status" value="1"/>
</dbReference>
<keyword evidence="3 6" id="KW-0812">Transmembrane</keyword>
<keyword evidence="8" id="KW-1185">Reference proteome</keyword>
<proteinExistence type="predicted"/>
<gene>
    <name evidence="7" type="primary">xcpT_4</name>
    <name evidence="7" type="ORF">Mal64_02990</name>
</gene>
<comment type="caution">
    <text evidence="7">The sequence shown here is derived from an EMBL/GenBank/DDBJ whole genome shotgun (WGS) entry which is preliminary data.</text>
</comment>
<dbReference type="AlphaFoldDB" id="A0A5C5ZSF9"/>